<evidence type="ECO:0000259" key="10">
    <source>
        <dbReference type="Pfam" id="PF22692"/>
    </source>
</evidence>
<comment type="caution">
    <text evidence="11">The sequence shown here is derived from an EMBL/GenBank/DDBJ whole genome shotgun (WGS) entry which is preliminary data.</text>
</comment>
<dbReference type="InterPro" id="IPR010930">
    <property type="entry name" value="Flg_bb/hook_C_dom"/>
</dbReference>
<evidence type="ECO:0000259" key="8">
    <source>
        <dbReference type="Pfam" id="PF06429"/>
    </source>
</evidence>
<dbReference type="InterPro" id="IPR020013">
    <property type="entry name" value="Flagellar_FlgE/F/G"/>
</dbReference>
<keyword evidence="12" id="KW-1185">Reference proteome</keyword>
<dbReference type="Gene3D" id="2.60.98.20">
    <property type="entry name" value="Flagellar hook protein FlgE"/>
    <property type="match status" value="1"/>
</dbReference>
<evidence type="ECO:0000313" key="11">
    <source>
        <dbReference type="EMBL" id="MFC5346235.1"/>
    </source>
</evidence>
<organism evidence="11 12">
    <name type="scientific">Brevundimonas staleyi</name>
    <dbReference type="NCBI Taxonomy" id="74326"/>
    <lineage>
        <taxon>Bacteria</taxon>
        <taxon>Pseudomonadati</taxon>
        <taxon>Pseudomonadota</taxon>
        <taxon>Alphaproteobacteria</taxon>
        <taxon>Caulobacterales</taxon>
        <taxon>Caulobacteraceae</taxon>
        <taxon>Brevundimonas</taxon>
    </lineage>
</organism>
<keyword evidence="6" id="KW-0732">Signal</keyword>
<name>A0ABW0FX83_9CAUL</name>
<dbReference type="InterPro" id="IPR037058">
    <property type="entry name" value="Falgellar_hook_FlgE_sf"/>
</dbReference>
<feature type="domain" description="Flagellar basal-body/hook protein C-terminal" evidence="8">
    <location>
        <begin position="437"/>
        <end position="478"/>
    </location>
</feature>
<dbReference type="PANTHER" id="PTHR30435:SF1">
    <property type="entry name" value="FLAGELLAR HOOK PROTEIN FLGE"/>
    <property type="match status" value="1"/>
</dbReference>
<keyword evidence="11" id="KW-0966">Cell projection</keyword>
<evidence type="ECO:0000256" key="6">
    <source>
        <dbReference type="SAM" id="SignalP"/>
    </source>
</evidence>
<dbReference type="RefSeq" id="WP_374036750.1">
    <property type="nucleotide sequence ID" value="NZ_CP169082.1"/>
</dbReference>
<feature type="domain" description="Flagellar hook protein FlgE/F/G-like D1" evidence="10">
    <location>
        <begin position="86"/>
        <end position="161"/>
    </location>
</feature>
<gene>
    <name evidence="11" type="ORF">ACFPIE_20150</name>
</gene>
<proteinExistence type="inferred from homology"/>
<comment type="subcellular location">
    <subcellularLocation>
        <location evidence="1 5">Bacterial flagellum basal body</location>
    </subcellularLocation>
</comment>
<evidence type="ECO:0000256" key="1">
    <source>
        <dbReference type="ARBA" id="ARBA00004117"/>
    </source>
</evidence>
<evidence type="ECO:0000259" key="7">
    <source>
        <dbReference type="Pfam" id="PF00460"/>
    </source>
</evidence>
<keyword evidence="11" id="KW-0969">Cilium</keyword>
<dbReference type="EMBL" id="JBHSLF010000056">
    <property type="protein sequence ID" value="MFC5346235.1"/>
    <property type="molecule type" value="Genomic_DNA"/>
</dbReference>
<sequence>MSINSALLAGVSGLTANSAALAAISQNIANVNTVGYKRTAAEFSTVVNSQNHGAGYSAGGVLANTRNFISQAGQLQRTTSSTDLGIAGQGFFVTTEKAEGLDAGDARLFTRAGAFRVDEFGFLKNTAGLYLQGWPVNSDGTITRDPSDLNKLKSINVGSVGGTAEATTRAQLNANLKSSQTVSANFASYNAATNPMSLYDAEAGTGFRPDFQITVPVSDSKGGQRTVAYSFLKTANPNEWQAEVHVIPATDIDNGTTTPATGILKSGLVLFTQDGRLDVEGMKARELATPGSMLFADPSTAAITLNSSDSTVAPSATTPKWRTDAGIAAQTVSFDLAASAGGLTQYDSDSIVQAVTTNGTAFGNLSNIEIDDEGYVTAIFDNGVTRRVAQLALATFTSADSLAVANANAYRVSQGSGTYNLKAPGSGGAGLIGASQLEASTVDLSLEFTGLITTQRAYSASSKIITTADEMLAELINIKR</sequence>
<evidence type="ECO:0000256" key="4">
    <source>
        <dbReference type="ARBA" id="ARBA00023143"/>
    </source>
</evidence>
<dbReference type="InterPro" id="IPR001444">
    <property type="entry name" value="Flag_bb_rod_N"/>
</dbReference>
<keyword evidence="11" id="KW-0282">Flagellum</keyword>
<dbReference type="InterPro" id="IPR037925">
    <property type="entry name" value="FlgE/F/G-like"/>
</dbReference>
<evidence type="ECO:0000259" key="9">
    <source>
        <dbReference type="Pfam" id="PF07559"/>
    </source>
</evidence>
<dbReference type="Proteomes" id="UP001596152">
    <property type="component" value="Unassembled WGS sequence"/>
</dbReference>
<feature type="chain" id="PRO_5046989566" description="Flagellar hook protein FlgE" evidence="6">
    <location>
        <begin position="23"/>
        <end position="480"/>
    </location>
</feature>
<comment type="similarity">
    <text evidence="2 5">Belongs to the flagella basal body rod proteins family.</text>
</comment>
<dbReference type="Pfam" id="PF22692">
    <property type="entry name" value="LlgE_F_G_D1"/>
    <property type="match status" value="1"/>
</dbReference>
<keyword evidence="4 5" id="KW-0975">Bacterial flagellum</keyword>
<dbReference type="NCBIfam" id="TIGR03506">
    <property type="entry name" value="FlgEFG_subfam"/>
    <property type="match status" value="1"/>
</dbReference>
<dbReference type="Pfam" id="PF00460">
    <property type="entry name" value="Flg_bb_rod"/>
    <property type="match status" value="1"/>
</dbReference>
<dbReference type="PANTHER" id="PTHR30435">
    <property type="entry name" value="FLAGELLAR PROTEIN"/>
    <property type="match status" value="1"/>
</dbReference>
<feature type="signal peptide" evidence="6">
    <location>
        <begin position="1"/>
        <end position="22"/>
    </location>
</feature>
<dbReference type="InterPro" id="IPR011491">
    <property type="entry name" value="FlgE_D2"/>
</dbReference>
<accession>A0ABW0FX83</accession>
<evidence type="ECO:0000313" key="12">
    <source>
        <dbReference type="Proteomes" id="UP001596152"/>
    </source>
</evidence>
<feature type="domain" description="Flagellar basal body rod protein N-terminal" evidence="7">
    <location>
        <begin position="7"/>
        <end position="37"/>
    </location>
</feature>
<evidence type="ECO:0000256" key="2">
    <source>
        <dbReference type="ARBA" id="ARBA00009677"/>
    </source>
</evidence>
<dbReference type="Pfam" id="PF07559">
    <property type="entry name" value="FlgE_D2"/>
    <property type="match status" value="1"/>
</dbReference>
<evidence type="ECO:0000256" key="3">
    <source>
        <dbReference type="ARBA" id="ARBA00019015"/>
    </source>
</evidence>
<feature type="domain" description="Flagellar hook protein FlgE D2" evidence="9">
    <location>
        <begin position="212"/>
        <end position="359"/>
    </location>
</feature>
<dbReference type="SUPFAM" id="SSF117143">
    <property type="entry name" value="Flagellar hook protein flgE"/>
    <property type="match status" value="1"/>
</dbReference>
<comment type="function">
    <text evidence="5">A flexible structure which links the flagellar filament to the drive apparatus in the basal body.</text>
</comment>
<evidence type="ECO:0000256" key="5">
    <source>
        <dbReference type="RuleBase" id="RU362116"/>
    </source>
</evidence>
<protein>
    <recommendedName>
        <fullName evidence="3 5">Flagellar hook protein FlgE</fullName>
    </recommendedName>
</protein>
<reference evidence="12" key="1">
    <citation type="journal article" date="2019" name="Int. J. Syst. Evol. Microbiol.">
        <title>The Global Catalogue of Microorganisms (GCM) 10K type strain sequencing project: providing services to taxonomists for standard genome sequencing and annotation.</title>
        <authorList>
            <consortium name="The Broad Institute Genomics Platform"/>
            <consortium name="The Broad Institute Genome Sequencing Center for Infectious Disease"/>
            <person name="Wu L."/>
            <person name="Ma J."/>
        </authorList>
    </citation>
    <scope>NUCLEOTIDE SEQUENCE [LARGE SCALE GENOMIC DNA]</scope>
    <source>
        <strain evidence="12">JCM 12125</strain>
    </source>
</reference>
<dbReference type="InterPro" id="IPR053967">
    <property type="entry name" value="LlgE_F_G-like_D1"/>
</dbReference>
<dbReference type="Pfam" id="PF06429">
    <property type="entry name" value="Flg_bbr_C"/>
    <property type="match status" value="1"/>
</dbReference>